<name>A0AA39JVM9_ARMTA</name>
<organism evidence="1 2">
    <name type="scientific">Armillaria tabescens</name>
    <name type="common">Ringless honey mushroom</name>
    <name type="synonym">Agaricus tabescens</name>
    <dbReference type="NCBI Taxonomy" id="1929756"/>
    <lineage>
        <taxon>Eukaryota</taxon>
        <taxon>Fungi</taxon>
        <taxon>Dikarya</taxon>
        <taxon>Basidiomycota</taxon>
        <taxon>Agaricomycotina</taxon>
        <taxon>Agaricomycetes</taxon>
        <taxon>Agaricomycetidae</taxon>
        <taxon>Agaricales</taxon>
        <taxon>Marasmiineae</taxon>
        <taxon>Physalacriaceae</taxon>
        <taxon>Desarmillaria</taxon>
    </lineage>
</organism>
<sequence>MLHLDAVTHSVPEPVFPHKDLNSRVSGLLRATRPLLDTDNDWIIPNIEDLQQQVSVYDTLLDRIDEIRSKVQSHRDAVQKSLADYASTLAPIRRLPNDVLRSLFREIQVSEWRNTGTPGAGWHGMVDFSQGPWTLSHVCGAWRDIVLSYPQLWSHIVLCFVTPRLKGMSERRSSPRHMADALKAMIHRSEQHPLDIVFLDFRSDIDEDTPVQALSVIAQKSYRWRTLQLCAFLIVLLERLKVVRGKIPCLESLTMDTSRRPQLHRADLHEDTRSIFVDAPRLQRVTLRGTRGLGDFVFPPHITQLAACITSVSNLGVYQSLIELHLELSQRDNKDISLPLNIHLPNVRMNRSNSDHGASTHNVQIVNDFIRRSRCSLSRLSFHSSNADDHNVIRESLLFMDTLVSLQIGGLWNIDVIFDVLASVGFLPNLQHLRLFCIGISGSSSLDSLVAMISSRSKHLRSVKIQCGRPEDVETFNRYLTALQQPGQHFIATERLKDGISGTQFGNFNRSDLDVLVDHWR</sequence>
<dbReference type="PANTHER" id="PTHR38926:SF5">
    <property type="entry name" value="F-BOX AND LEUCINE-RICH REPEAT PROTEIN 6"/>
    <property type="match status" value="1"/>
</dbReference>
<proteinExistence type="predicted"/>
<comment type="caution">
    <text evidence="1">The sequence shown here is derived from an EMBL/GenBank/DDBJ whole genome shotgun (WGS) entry which is preliminary data.</text>
</comment>
<accession>A0AA39JVM9</accession>
<protein>
    <recommendedName>
        <fullName evidence="3">F-box domain-containing protein</fullName>
    </recommendedName>
</protein>
<dbReference type="Proteomes" id="UP001175211">
    <property type="component" value="Unassembled WGS sequence"/>
</dbReference>
<evidence type="ECO:0000313" key="2">
    <source>
        <dbReference type="Proteomes" id="UP001175211"/>
    </source>
</evidence>
<dbReference type="EMBL" id="JAUEPS010000037">
    <property type="protein sequence ID" value="KAK0449766.1"/>
    <property type="molecule type" value="Genomic_DNA"/>
</dbReference>
<dbReference type="RefSeq" id="XP_060327058.1">
    <property type="nucleotide sequence ID" value="XM_060477954.1"/>
</dbReference>
<dbReference type="AlphaFoldDB" id="A0AA39JVM9"/>
<evidence type="ECO:0008006" key="3">
    <source>
        <dbReference type="Google" id="ProtNLM"/>
    </source>
</evidence>
<gene>
    <name evidence="1" type="ORF">EV420DRAFT_1646764</name>
</gene>
<dbReference type="GeneID" id="85361502"/>
<reference evidence="1" key="1">
    <citation type="submission" date="2023-06" db="EMBL/GenBank/DDBJ databases">
        <authorList>
            <consortium name="Lawrence Berkeley National Laboratory"/>
            <person name="Ahrendt S."/>
            <person name="Sahu N."/>
            <person name="Indic B."/>
            <person name="Wong-Bajracharya J."/>
            <person name="Merenyi Z."/>
            <person name="Ke H.-M."/>
            <person name="Monk M."/>
            <person name="Kocsube S."/>
            <person name="Drula E."/>
            <person name="Lipzen A."/>
            <person name="Balint B."/>
            <person name="Henrissat B."/>
            <person name="Andreopoulos B."/>
            <person name="Martin F.M."/>
            <person name="Harder C.B."/>
            <person name="Rigling D."/>
            <person name="Ford K.L."/>
            <person name="Foster G.D."/>
            <person name="Pangilinan J."/>
            <person name="Papanicolaou A."/>
            <person name="Barry K."/>
            <person name="LaButti K."/>
            <person name="Viragh M."/>
            <person name="Koriabine M."/>
            <person name="Yan M."/>
            <person name="Riley R."/>
            <person name="Champramary S."/>
            <person name="Plett K.L."/>
            <person name="Tsai I.J."/>
            <person name="Slot J."/>
            <person name="Sipos G."/>
            <person name="Plett J."/>
            <person name="Nagy L.G."/>
            <person name="Grigoriev I.V."/>
        </authorList>
    </citation>
    <scope>NUCLEOTIDE SEQUENCE</scope>
    <source>
        <strain evidence="1">CCBAS 213</strain>
    </source>
</reference>
<dbReference type="SUPFAM" id="SSF52047">
    <property type="entry name" value="RNI-like"/>
    <property type="match status" value="1"/>
</dbReference>
<dbReference type="PANTHER" id="PTHR38926">
    <property type="entry name" value="F-BOX DOMAIN CONTAINING PROTEIN, EXPRESSED"/>
    <property type="match status" value="1"/>
</dbReference>
<evidence type="ECO:0000313" key="1">
    <source>
        <dbReference type="EMBL" id="KAK0449766.1"/>
    </source>
</evidence>
<keyword evidence="2" id="KW-1185">Reference proteome</keyword>